<dbReference type="Pfam" id="PF17827">
    <property type="entry name" value="PrmC_N"/>
    <property type="match status" value="1"/>
</dbReference>
<feature type="binding site" evidence="5">
    <location>
        <begin position="119"/>
        <end position="123"/>
    </location>
    <ligand>
        <name>S-adenosyl-L-methionine</name>
        <dbReference type="ChEBI" id="CHEBI:59789"/>
    </ligand>
</feature>
<protein>
    <recommendedName>
        <fullName evidence="5">Release factor glutamine methyltransferase</fullName>
        <shortName evidence="5">RF MTase</shortName>
        <ecNumber evidence="5">2.1.1.297</ecNumber>
    </recommendedName>
    <alternativeName>
        <fullName evidence="5">N5-glutamine methyltransferase PrmC</fullName>
    </alternativeName>
    <alternativeName>
        <fullName evidence="5">Protein-(glutamine-N5) MTase PrmC</fullName>
    </alternativeName>
    <alternativeName>
        <fullName evidence="5">Protein-glutamine N-methyltransferase PrmC</fullName>
    </alternativeName>
</protein>
<reference evidence="9" key="1">
    <citation type="journal article" date="2019" name="Int. J. Syst. Evol. Microbiol.">
        <title>The Global Catalogue of Microorganisms (GCM) 10K type strain sequencing project: providing services to taxonomists for standard genome sequencing and annotation.</title>
        <authorList>
            <consortium name="The Broad Institute Genomics Platform"/>
            <consortium name="The Broad Institute Genome Sequencing Center for Infectious Disease"/>
            <person name="Wu L."/>
            <person name="Ma J."/>
        </authorList>
    </citation>
    <scope>NUCLEOTIDE SEQUENCE [LARGE SCALE GENOMIC DNA]</scope>
    <source>
        <strain evidence="9">KCTC 22154</strain>
    </source>
</reference>
<feature type="domain" description="Methyltransferase" evidence="6">
    <location>
        <begin position="114"/>
        <end position="247"/>
    </location>
</feature>
<accession>A0A8H9I275</accession>
<comment type="caution">
    <text evidence="8">The sequence shown here is derived from an EMBL/GenBank/DDBJ whole genome shotgun (WGS) entry which is preliminary data.</text>
</comment>
<evidence type="ECO:0000256" key="1">
    <source>
        <dbReference type="ARBA" id="ARBA00022603"/>
    </source>
</evidence>
<comment type="function">
    <text evidence="5">Methylates the class 1 translation termination release factors RF1/PrfA and RF2/PrfB on the glutamine residue of the universally conserved GGQ motif.</text>
</comment>
<evidence type="ECO:0000313" key="9">
    <source>
        <dbReference type="Proteomes" id="UP000623776"/>
    </source>
</evidence>
<dbReference type="InterPro" id="IPR050320">
    <property type="entry name" value="N5-glutamine_MTase"/>
</dbReference>
<feature type="domain" description="Release factor glutamine methyltransferase N-terminal" evidence="7">
    <location>
        <begin position="6"/>
        <end position="75"/>
    </location>
</feature>
<dbReference type="RefSeq" id="WP_081195661.1">
    <property type="nucleotide sequence ID" value="NZ_BMXN01000006.1"/>
</dbReference>
<proteinExistence type="inferred from homology"/>
<dbReference type="InterPro" id="IPR025714">
    <property type="entry name" value="Methyltranfer_dom"/>
</dbReference>
<feature type="binding site" evidence="5">
    <location>
        <position position="189"/>
    </location>
    <ligand>
        <name>S-adenosyl-L-methionine</name>
        <dbReference type="ChEBI" id="CHEBI:59789"/>
    </ligand>
</feature>
<feature type="binding site" evidence="5">
    <location>
        <position position="142"/>
    </location>
    <ligand>
        <name>S-adenosyl-L-methionine</name>
        <dbReference type="ChEBI" id="CHEBI:59789"/>
    </ligand>
</feature>
<name>A0A8H9I275_9GAMM</name>
<dbReference type="Pfam" id="PF13847">
    <property type="entry name" value="Methyltransf_31"/>
    <property type="match status" value="1"/>
</dbReference>
<gene>
    <name evidence="5 8" type="primary">prmC</name>
    <name evidence="8" type="ORF">GCM10007157_14930</name>
</gene>
<dbReference type="CDD" id="cd02440">
    <property type="entry name" value="AdoMet_MTases"/>
    <property type="match status" value="1"/>
</dbReference>
<dbReference type="PANTHER" id="PTHR18895">
    <property type="entry name" value="HEMK METHYLTRANSFERASE"/>
    <property type="match status" value="1"/>
</dbReference>
<organism evidence="8 9">
    <name type="scientific">Vreelandella hamiltonii</name>
    <dbReference type="NCBI Taxonomy" id="502829"/>
    <lineage>
        <taxon>Bacteria</taxon>
        <taxon>Pseudomonadati</taxon>
        <taxon>Pseudomonadota</taxon>
        <taxon>Gammaproteobacteria</taxon>
        <taxon>Oceanospirillales</taxon>
        <taxon>Halomonadaceae</taxon>
        <taxon>Vreelandella</taxon>
    </lineage>
</organism>
<keyword evidence="9" id="KW-1185">Reference proteome</keyword>
<comment type="similarity">
    <text evidence="5">Belongs to the protein N5-glutamine methyltransferase family. PrmC subfamily.</text>
</comment>
<evidence type="ECO:0000256" key="2">
    <source>
        <dbReference type="ARBA" id="ARBA00022679"/>
    </source>
</evidence>
<dbReference type="GO" id="GO:0102559">
    <property type="term" value="F:peptide chain release factor N(5)-glutamine methyltransferase activity"/>
    <property type="evidence" value="ECO:0007669"/>
    <property type="project" value="UniProtKB-EC"/>
</dbReference>
<dbReference type="Proteomes" id="UP000623776">
    <property type="component" value="Unassembled WGS sequence"/>
</dbReference>
<dbReference type="InterPro" id="IPR040758">
    <property type="entry name" value="PrmC_N"/>
</dbReference>
<dbReference type="Gene3D" id="1.10.8.10">
    <property type="entry name" value="DNA helicase RuvA subunit, C-terminal domain"/>
    <property type="match status" value="1"/>
</dbReference>
<dbReference type="InterPro" id="IPR004556">
    <property type="entry name" value="HemK-like"/>
</dbReference>
<feature type="binding site" evidence="5">
    <location>
        <position position="170"/>
    </location>
    <ligand>
        <name>S-adenosyl-L-methionine</name>
        <dbReference type="ChEBI" id="CHEBI:59789"/>
    </ligand>
</feature>
<dbReference type="SUPFAM" id="SSF53335">
    <property type="entry name" value="S-adenosyl-L-methionine-dependent methyltransferases"/>
    <property type="match status" value="1"/>
</dbReference>
<dbReference type="GO" id="GO:0032259">
    <property type="term" value="P:methylation"/>
    <property type="evidence" value="ECO:0007669"/>
    <property type="project" value="UniProtKB-KW"/>
</dbReference>
<dbReference type="InterPro" id="IPR019874">
    <property type="entry name" value="RF_methyltr_PrmC"/>
</dbReference>
<dbReference type="GO" id="GO:0003676">
    <property type="term" value="F:nucleic acid binding"/>
    <property type="evidence" value="ECO:0007669"/>
    <property type="project" value="InterPro"/>
</dbReference>
<dbReference type="NCBIfam" id="TIGR00536">
    <property type="entry name" value="hemK_fam"/>
    <property type="match status" value="1"/>
</dbReference>
<evidence type="ECO:0000259" key="7">
    <source>
        <dbReference type="Pfam" id="PF17827"/>
    </source>
</evidence>
<evidence type="ECO:0000256" key="3">
    <source>
        <dbReference type="ARBA" id="ARBA00022691"/>
    </source>
</evidence>
<keyword evidence="2 5" id="KW-0808">Transferase</keyword>
<keyword evidence="1 5" id="KW-0489">Methyltransferase</keyword>
<dbReference type="InterPro" id="IPR029063">
    <property type="entry name" value="SAM-dependent_MTases_sf"/>
</dbReference>
<comment type="catalytic activity">
    <reaction evidence="4 5">
        <text>L-glutaminyl-[peptide chain release factor] + S-adenosyl-L-methionine = N(5)-methyl-L-glutaminyl-[peptide chain release factor] + S-adenosyl-L-homocysteine + H(+)</text>
        <dbReference type="Rhea" id="RHEA:42896"/>
        <dbReference type="Rhea" id="RHEA-COMP:10271"/>
        <dbReference type="Rhea" id="RHEA-COMP:10272"/>
        <dbReference type="ChEBI" id="CHEBI:15378"/>
        <dbReference type="ChEBI" id="CHEBI:30011"/>
        <dbReference type="ChEBI" id="CHEBI:57856"/>
        <dbReference type="ChEBI" id="CHEBI:59789"/>
        <dbReference type="ChEBI" id="CHEBI:61891"/>
        <dbReference type="EC" id="2.1.1.297"/>
    </reaction>
</comment>
<dbReference type="PROSITE" id="PS00092">
    <property type="entry name" value="N6_MTASE"/>
    <property type="match status" value="1"/>
</dbReference>
<dbReference type="AlphaFoldDB" id="A0A8H9I275"/>
<sequence>MTFDALLSQAAQRLAQAGSPTPRLDAEVLLGCAAQCSRTWLYTWGDRECPTWERARFEALVAARAQGQPVAYLTGEREFWGLRLATSPDTLIPRPDTETLVEVALSRAAAPVGRLLDLGTGTGAIALALASEKPGWQVIGADIRPGAVTLAERNADALGITNARFVLSDWLSAFVPPAEEPPFDIIVSNPPYIAADDPHLSQGDVRFEPHSALVADANGMADLLHVIEAAKAHLAPGGCLAMEHGYQQAASVREALLAAGYQNVESVQDMGGHERVTLGHLY</sequence>
<evidence type="ECO:0000256" key="5">
    <source>
        <dbReference type="HAMAP-Rule" id="MF_02126"/>
    </source>
</evidence>
<dbReference type="EC" id="2.1.1.297" evidence="5"/>
<evidence type="ECO:0000256" key="4">
    <source>
        <dbReference type="ARBA" id="ARBA00048391"/>
    </source>
</evidence>
<keyword evidence="3 5" id="KW-0949">S-adenosyl-L-methionine</keyword>
<dbReference type="HAMAP" id="MF_02126">
    <property type="entry name" value="RF_methyltr_PrmC"/>
    <property type="match status" value="1"/>
</dbReference>
<dbReference type="PANTHER" id="PTHR18895:SF74">
    <property type="entry name" value="MTRF1L RELEASE FACTOR GLUTAMINE METHYLTRANSFERASE"/>
    <property type="match status" value="1"/>
</dbReference>
<dbReference type="NCBIfam" id="TIGR03534">
    <property type="entry name" value="RF_mod_PrmC"/>
    <property type="match status" value="1"/>
</dbReference>
<dbReference type="FunFam" id="3.40.50.150:FF:000053">
    <property type="entry name" value="Release factor glutamine methyltransferase"/>
    <property type="match status" value="1"/>
</dbReference>
<dbReference type="Gene3D" id="3.40.50.150">
    <property type="entry name" value="Vaccinia Virus protein VP39"/>
    <property type="match status" value="1"/>
</dbReference>
<dbReference type="EMBL" id="BMXN01000006">
    <property type="protein sequence ID" value="GGW24282.1"/>
    <property type="molecule type" value="Genomic_DNA"/>
</dbReference>
<dbReference type="InterPro" id="IPR002052">
    <property type="entry name" value="DNA_methylase_N6_adenine_CS"/>
</dbReference>
<feature type="binding site" evidence="5">
    <location>
        <begin position="189"/>
        <end position="192"/>
    </location>
    <ligand>
        <name>substrate</name>
    </ligand>
</feature>
<evidence type="ECO:0000259" key="6">
    <source>
        <dbReference type="Pfam" id="PF13847"/>
    </source>
</evidence>
<evidence type="ECO:0000313" key="8">
    <source>
        <dbReference type="EMBL" id="GGW24282.1"/>
    </source>
</evidence>